<gene>
    <name evidence="3" type="ORF">F503_06438</name>
</gene>
<evidence type="ECO:0000256" key="1">
    <source>
        <dbReference type="SAM" id="MobiDB-lite"/>
    </source>
</evidence>
<dbReference type="AlphaFoldDB" id="S3BTH7"/>
<feature type="region of interest" description="Disordered" evidence="1">
    <location>
        <begin position="387"/>
        <end position="412"/>
    </location>
</feature>
<protein>
    <submittedName>
        <fullName evidence="3">Uncharacterized protein</fullName>
    </submittedName>
</protein>
<name>S3BTH7_OPHP1</name>
<evidence type="ECO:0000256" key="2">
    <source>
        <dbReference type="SAM" id="Phobius"/>
    </source>
</evidence>
<accession>S3BTH7</accession>
<feature type="transmembrane region" description="Helical" evidence="2">
    <location>
        <begin position="80"/>
        <end position="101"/>
    </location>
</feature>
<keyword evidence="2" id="KW-0472">Membrane</keyword>
<dbReference type="eggNOG" id="ENOG502SIUZ">
    <property type="taxonomic scope" value="Eukaryota"/>
</dbReference>
<evidence type="ECO:0000313" key="4">
    <source>
        <dbReference type="Proteomes" id="UP000016923"/>
    </source>
</evidence>
<feature type="region of interest" description="Disordered" evidence="1">
    <location>
        <begin position="262"/>
        <end position="367"/>
    </location>
</feature>
<organism evidence="3 4">
    <name type="scientific">Ophiostoma piceae (strain UAMH 11346)</name>
    <name type="common">Sap stain fungus</name>
    <dbReference type="NCBI Taxonomy" id="1262450"/>
    <lineage>
        <taxon>Eukaryota</taxon>
        <taxon>Fungi</taxon>
        <taxon>Dikarya</taxon>
        <taxon>Ascomycota</taxon>
        <taxon>Pezizomycotina</taxon>
        <taxon>Sordariomycetes</taxon>
        <taxon>Sordariomycetidae</taxon>
        <taxon>Ophiostomatales</taxon>
        <taxon>Ophiostomataceae</taxon>
        <taxon>Ophiostoma</taxon>
    </lineage>
</organism>
<reference evidence="3 4" key="1">
    <citation type="journal article" date="2013" name="BMC Genomics">
        <title>The genome and transcriptome of the pine saprophyte Ophiostoma piceae, and a comparison with the bark beetle-associated pine pathogen Grosmannia clavigera.</title>
        <authorList>
            <person name="Haridas S."/>
            <person name="Wang Y."/>
            <person name="Lim L."/>
            <person name="Massoumi Alamouti S."/>
            <person name="Jackman S."/>
            <person name="Docking R."/>
            <person name="Robertson G."/>
            <person name="Birol I."/>
            <person name="Bohlmann J."/>
            <person name="Breuil C."/>
        </authorList>
    </citation>
    <scope>NUCLEOTIDE SEQUENCE [LARGE SCALE GENOMIC DNA]</scope>
    <source>
        <strain evidence="3 4">UAMH 11346</strain>
    </source>
</reference>
<feature type="region of interest" description="Disordered" evidence="1">
    <location>
        <begin position="630"/>
        <end position="654"/>
    </location>
</feature>
<dbReference type="EMBL" id="KE148165">
    <property type="protein sequence ID" value="EPE03732.1"/>
    <property type="molecule type" value="Genomic_DNA"/>
</dbReference>
<feature type="compositionally biased region" description="Low complexity" evidence="1">
    <location>
        <begin position="269"/>
        <end position="278"/>
    </location>
</feature>
<evidence type="ECO:0000313" key="3">
    <source>
        <dbReference type="EMBL" id="EPE03732.1"/>
    </source>
</evidence>
<dbReference type="Proteomes" id="UP000016923">
    <property type="component" value="Unassembled WGS sequence"/>
</dbReference>
<dbReference type="HOGENOM" id="CLU_482351_0_0_1"/>
<feature type="transmembrane region" description="Helical" evidence="2">
    <location>
        <begin position="12"/>
        <end position="32"/>
    </location>
</feature>
<dbReference type="PROSITE" id="PS51257">
    <property type="entry name" value="PROKAR_LIPOPROTEIN"/>
    <property type="match status" value="1"/>
</dbReference>
<dbReference type="OrthoDB" id="4524805at2759"/>
<proteinExistence type="predicted"/>
<keyword evidence="2" id="KW-1133">Transmembrane helix</keyword>
<dbReference type="STRING" id="1262450.S3BTH7"/>
<keyword evidence="4" id="KW-1185">Reference proteome</keyword>
<keyword evidence="2" id="KW-0812">Transmembrane</keyword>
<dbReference type="VEuPathDB" id="FungiDB:F503_06438"/>
<sequence length="654" mass="71283">MRTGRQNTITTSFFSCCLALSSLLTIVSSFALPRGVDVAHYFINPDHAARSAVSQDQGQPHQLAARFTPLNNKAYLPAQIGGIVGAYALCLVIVAFTLLILSKHRREHLEGGEEYEFYQQQAILNHQVPLPETIQLQDTIIPYSLKTPLHSNFSYPSAASPIATNFNTYNNFSNNDVAAFPIAPAAADISPVSYTNNDNGNGNRSLYVSTSYASSFRAPGIDPSVNQEVVSADREMAQSQLEEMYKYVMEQEEAKAKGVVLAEPPSPLSPQNSPQSNSGRNPFGVYGDKSAGNGKHQKEMSSSSSSSTLLRKEKSKPKSLNLSLGSGKDKEERTSRTSSILSALKSPRGKKKMQGLSISSPIMTPMSGTFPRGLSDGEEMNPISPRFYAPAAPPPVPSLDQHAMQRLQQQQQMQQQYQHQQQQYQQQQYQQYQQQQQQGYPAKVHALQPKQSMQSIQSIQPVQGAPITPDMSPQSTLSIDERIGNAIITSNLHTRNGSILTTAPTEPDPDSAISADSSAPLVGLPSSPKPGVNRFPSLPASPRATSFSRPNAPTAVRTGGALPLRAYEPSLASPSYAIHSQTKQTVFERAQPLSPGGAQTPWTGAPVPYSPYQPFSPLVPITPSLVTKADRKRMKRYEPKTPTVEMVRSTDDTW</sequence>